<reference evidence="4" key="1">
    <citation type="submission" date="2018-12" db="EMBL/GenBank/DDBJ databases">
        <authorList>
            <person name="Yazar S."/>
        </authorList>
    </citation>
    <scope>NUCLEOTIDE SEQUENCE [LARGE SCALE GENOMIC DNA]</scope>
</reference>
<evidence type="ECO:0000259" key="2">
    <source>
        <dbReference type="PROSITE" id="PS50017"/>
    </source>
</evidence>
<dbReference type="PROSITE" id="PS50017">
    <property type="entry name" value="DEATH_DOMAIN"/>
    <property type="match status" value="1"/>
</dbReference>
<dbReference type="AlphaFoldDB" id="A0A4X2KSX9"/>
<reference evidence="3" key="3">
    <citation type="submission" date="2025-09" db="UniProtKB">
        <authorList>
            <consortium name="Ensembl"/>
        </authorList>
    </citation>
    <scope>IDENTIFICATION</scope>
</reference>
<dbReference type="GeneTree" id="ENSGT00940000173886"/>
<organism evidence="3 4">
    <name type="scientific">Vombatus ursinus</name>
    <name type="common">Common wombat</name>
    <dbReference type="NCBI Taxonomy" id="29139"/>
    <lineage>
        <taxon>Eukaryota</taxon>
        <taxon>Metazoa</taxon>
        <taxon>Chordata</taxon>
        <taxon>Craniata</taxon>
        <taxon>Vertebrata</taxon>
        <taxon>Euteleostomi</taxon>
        <taxon>Mammalia</taxon>
        <taxon>Metatheria</taxon>
        <taxon>Diprotodontia</taxon>
        <taxon>Vombatidae</taxon>
        <taxon>Vombatus</taxon>
    </lineage>
</organism>
<dbReference type="GO" id="GO:0007165">
    <property type="term" value="P:signal transduction"/>
    <property type="evidence" value="ECO:0007669"/>
    <property type="project" value="InterPro"/>
</dbReference>
<name>A0A4X2KSX9_VOMUR</name>
<dbReference type="InterPro" id="IPR011029">
    <property type="entry name" value="DEATH-like_dom_sf"/>
</dbReference>
<evidence type="ECO:0000256" key="1">
    <source>
        <dbReference type="SAM" id="MobiDB-lite"/>
    </source>
</evidence>
<proteinExistence type="predicted"/>
<dbReference type="SUPFAM" id="SSF47986">
    <property type="entry name" value="DEATH domain"/>
    <property type="match status" value="2"/>
</dbReference>
<feature type="domain" description="Death" evidence="2">
    <location>
        <begin position="135"/>
        <end position="182"/>
    </location>
</feature>
<dbReference type="OMA" id="KEWQEVG"/>
<dbReference type="InterPro" id="IPR004020">
    <property type="entry name" value="DAPIN"/>
</dbReference>
<dbReference type="Ensembl" id="ENSVURT00010016852.1">
    <property type="protein sequence ID" value="ENSVURP00010014828.1"/>
    <property type="gene ID" value="ENSVURG00010011346.1"/>
</dbReference>
<keyword evidence="4" id="KW-1185">Reference proteome</keyword>
<dbReference type="Proteomes" id="UP000314987">
    <property type="component" value="Unassembled WGS sequence"/>
</dbReference>
<dbReference type="SMART" id="SM00005">
    <property type="entry name" value="DEATH"/>
    <property type="match status" value="1"/>
</dbReference>
<dbReference type="Gene3D" id="1.10.533.10">
    <property type="entry name" value="Death Domain, Fas"/>
    <property type="match status" value="2"/>
</dbReference>
<dbReference type="Pfam" id="PF02758">
    <property type="entry name" value="PYRIN"/>
    <property type="match status" value="1"/>
</dbReference>
<sequence length="199" mass="22299">MNQEVQIFEVLRDLKDAEFQIFKKVVSQQKPEASAWSLPTASREDIAYHLVCSCGPRALSVVAQALDRVPARHLLGKLGEARLEDGTGGQETSISSHTRREPPIGLAEPVVTQRTLMKLAQHVGHEWRELGIMCLGLQLHQLDRLEEDHNGTSIRVFHMFQLWRNQEREKATATRLHQLLSQGSVSISPEALAVLLEGT</sequence>
<evidence type="ECO:0000313" key="3">
    <source>
        <dbReference type="Ensembl" id="ENSVURP00010014828.1"/>
    </source>
</evidence>
<protein>
    <recommendedName>
        <fullName evidence="2">Death domain-containing protein</fullName>
    </recommendedName>
</protein>
<dbReference type="CDD" id="cd01670">
    <property type="entry name" value="Death"/>
    <property type="match status" value="1"/>
</dbReference>
<feature type="region of interest" description="Disordered" evidence="1">
    <location>
        <begin position="82"/>
        <end position="101"/>
    </location>
</feature>
<reference evidence="3" key="2">
    <citation type="submission" date="2025-08" db="UniProtKB">
        <authorList>
            <consortium name="Ensembl"/>
        </authorList>
    </citation>
    <scope>IDENTIFICATION</scope>
</reference>
<accession>A0A4X2KSX9</accession>
<evidence type="ECO:0000313" key="4">
    <source>
        <dbReference type="Proteomes" id="UP000314987"/>
    </source>
</evidence>
<dbReference type="Pfam" id="PF00531">
    <property type="entry name" value="Death"/>
    <property type="match status" value="1"/>
</dbReference>
<dbReference type="InterPro" id="IPR000488">
    <property type="entry name" value="Death_dom"/>
</dbReference>
<dbReference type="STRING" id="29139.ENSVURP00010014828"/>